<dbReference type="Pfam" id="PF00300">
    <property type="entry name" value="His_Phos_1"/>
    <property type="match status" value="1"/>
</dbReference>
<dbReference type="PANTHER" id="PTHR16469">
    <property type="entry name" value="UBIQUITIN-ASSOCIATED AND SH3 DOMAIN-CONTAINING BA-RELATED"/>
    <property type="match status" value="1"/>
</dbReference>
<gene>
    <name evidence="1" type="ORF">FLONG3_5216</name>
</gene>
<dbReference type="PANTHER" id="PTHR16469:SF51">
    <property type="entry name" value="TRANSCRIPTION FACTOR TAU 55 KDA SUBUNIT"/>
    <property type="match status" value="1"/>
</dbReference>
<sequence>MVLQRIYLTRHGFRANWAGQALNPRLDTWPAYPPDCPLSAHGVDQAQELCSWLSKLDEPIDMIFSSPFFRCVETIAPLAEQQNLKMSLEPGLGEWYGMYRGQADDPQPSSNDILSKFFSHIDSSYKRLVMPDHEGESIQQLYDRCLRTLRKIIALADSHESQPTTIVLCTHAATFVMLCRILANKPVDNPEDVDFIPWTAGITLFRRETLDEPELADSLINHSAASSDIGKWGCLIDGDCSFLSSGRERGWRFSGKESFTHTVPRHGVDAGSGLGVIVHDASRSIQP</sequence>
<dbReference type="CDD" id="cd07067">
    <property type="entry name" value="HP_PGM_like"/>
    <property type="match status" value="1"/>
</dbReference>
<evidence type="ECO:0008006" key="3">
    <source>
        <dbReference type="Google" id="ProtNLM"/>
    </source>
</evidence>
<dbReference type="SMART" id="SM00855">
    <property type="entry name" value="PGAM"/>
    <property type="match status" value="1"/>
</dbReference>
<organism evidence="1 2">
    <name type="scientific">Fusarium longipes</name>
    <dbReference type="NCBI Taxonomy" id="694270"/>
    <lineage>
        <taxon>Eukaryota</taxon>
        <taxon>Fungi</taxon>
        <taxon>Dikarya</taxon>
        <taxon>Ascomycota</taxon>
        <taxon>Pezizomycotina</taxon>
        <taxon>Sordariomycetes</taxon>
        <taxon>Hypocreomycetidae</taxon>
        <taxon>Hypocreales</taxon>
        <taxon>Nectriaceae</taxon>
        <taxon>Fusarium</taxon>
    </lineage>
</organism>
<dbReference type="InterPro" id="IPR013078">
    <property type="entry name" value="His_Pase_superF_clade-1"/>
</dbReference>
<dbReference type="OrthoDB" id="414418at2759"/>
<reference evidence="1 2" key="1">
    <citation type="journal article" date="2018" name="PLoS Pathog.">
        <title>Evolution of structural diversity of trichothecenes, a family of toxins produced by plant pathogenic and entomopathogenic fungi.</title>
        <authorList>
            <person name="Proctor R.H."/>
            <person name="McCormick S.P."/>
            <person name="Kim H.S."/>
            <person name="Cardoza R.E."/>
            <person name="Stanley A.M."/>
            <person name="Lindo L."/>
            <person name="Kelly A."/>
            <person name="Brown D.W."/>
            <person name="Lee T."/>
            <person name="Vaughan M.M."/>
            <person name="Alexander N.J."/>
            <person name="Busman M."/>
            <person name="Gutierrez S."/>
        </authorList>
    </citation>
    <scope>NUCLEOTIDE SEQUENCE [LARGE SCALE GENOMIC DNA]</scope>
    <source>
        <strain evidence="1 2">NRRL 20695</strain>
    </source>
</reference>
<evidence type="ECO:0000313" key="1">
    <source>
        <dbReference type="EMBL" id="RGP76555.1"/>
    </source>
</evidence>
<dbReference type="InterPro" id="IPR051710">
    <property type="entry name" value="Phosphatase_SH3-domain"/>
</dbReference>
<protein>
    <recommendedName>
        <fullName evidence="3">Transcription factor</fullName>
    </recommendedName>
</protein>
<dbReference type="InterPro" id="IPR029033">
    <property type="entry name" value="His_PPase_superfam"/>
</dbReference>
<accession>A0A395SX83</accession>
<proteinExistence type="predicted"/>
<dbReference type="AlphaFoldDB" id="A0A395SX83"/>
<name>A0A395SX83_9HYPO</name>
<dbReference type="STRING" id="694270.A0A395SX83"/>
<comment type="caution">
    <text evidence="1">The sequence shown here is derived from an EMBL/GenBank/DDBJ whole genome shotgun (WGS) entry which is preliminary data.</text>
</comment>
<keyword evidence="2" id="KW-1185">Reference proteome</keyword>
<dbReference type="Proteomes" id="UP000266234">
    <property type="component" value="Unassembled WGS sequence"/>
</dbReference>
<dbReference type="EMBL" id="PXOG01000112">
    <property type="protein sequence ID" value="RGP76555.1"/>
    <property type="molecule type" value="Genomic_DNA"/>
</dbReference>
<dbReference type="Gene3D" id="3.40.50.1240">
    <property type="entry name" value="Phosphoglycerate mutase-like"/>
    <property type="match status" value="1"/>
</dbReference>
<evidence type="ECO:0000313" key="2">
    <source>
        <dbReference type="Proteomes" id="UP000266234"/>
    </source>
</evidence>
<dbReference type="SUPFAM" id="SSF53254">
    <property type="entry name" value="Phosphoglycerate mutase-like"/>
    <property type="match status" value="1"/>
</dbReference>